<geneLocation type="plasmid" evidence="3 5">
    <name>pRho-VOC14-C342</name>
</geneLocation>
<keyword evidence="4" id="KW-1185">Reference proteome</keyword>
<dbReference type="EMBL" id="CP130954">
    <property type="protein sequence ID" value="WLF51401.1"/>
    <property type="molecule type" value="Genomic_DNA"/>
</dbReference>
<feature type="compositionally biased region" description="Polar residues" evidence="1">
    <location>
        <begin position="1"/>
        <end position="15"/>
    </location>
</feature>
<proteinExistence type="predicted"/>
<feature type="region of interest" description="Disordered" evidence="1">
    <location>
        <begin position="1"/>
        <end position="20"/>
    </location>
</feature>
<gene>
    <name evidence="2" type="ORF">O4328_28615</name>
    <name evidence="3" type="ORF">Q5707_37650</name>
</gene>
<name>A0AAX3YQN5_RHOOP</name>
<reference evidence="3" key="2">
    <citation type="submission" date="2023-07" db="EMBL/GenBank/DDBJ databases">
        <title>Genomic analysis of Rhodococcus opacus VOC-14 with glycol ethers degradation activity.</title>
        <authorList>
            <person name="Narkevich D.A."/>
            <person name="Hlushen A.M."/>
            <person name="Akhremchuk A.E."/>
            <person name="Sikolenko M.A."/>
            <person name="Valentovich L.N."/>
        </authorList>
    </citation>
    <scope>NUCLEOTIDE SEQUENCE</scope>
    <source>
        <strain evidence="3">VOC-14</strain>
        <plasmid evidence="3">pRho-VOC14-C342</plasmid>
    </source>
</reference>
<protein>
    <recommendedName>
        <fullName evidence="6">Lipoprotein</fullName>
    </recommendedName>
</protein>
<dbReference type="EMBL" id="JAPWIS010000017">
    <property type="protein sequence ID" value="MCZ4587603.1"/>
    <property type="molecule type" value="Genomic_DNA"/>
</dbReference>
<feature type="compositionally biased region" description="Basic and acidic residues" evidence="1">
    <location>
        <begin position="38"/>
        <end position="59"/>
    </location>
</feature>
<dbReference type="Proteomes" id="UP001066327">
    <property type="component" value="Unassembled WGS sequence"/>
</dbReference>
<evidence type="ECO:0008006" key="6">
    <source>
        <dbReference type="Google" id="ProtNLM"/>
    </source>
</evidence>
<keyword evidence="3" id="KW-0614">Plasmid</keyword>
<dbReference type="RefSeq" id="WP_269591956.1">
    <property type="nucleotide sequence ID" value="NZ_CP130954.1"/>
</dbReference>
<dbReference type="Proteomes" id="UP001231166">
    <property type="component" value="Plasmid pRho-VOC14-C342"/>
</dbReference>
<reference evidence="2" key="1">
    <citation type="submission" date="2022-12" db="EMBL/GenBank/DDBJ databases">
        <authorList>
            <person name="Krivoruchko A.V."/>
            <person name="Elkin A."/>
        </authorList>
    </citation>
    <scope>NUCLEOTIDE SEQUENCE</scope>
    <source>
        <strain evidence="2">IEGM 249</strain>
    </source>
</reference>
<sequence>MSFIRRSTNARNSKPAQHLPRSGLFAALTSCGGNYFGDHPDRPALRSAVHERATDRSAR</sequence>
<feature type="region of interest" description="Disordered" evidence="1">
    <location>
        <begin position="36"/>
        <end position="59"/>
    </location>
</feature>
<organism evidence="3 5">
    <name type="scientific">Rhodococcus opacus</name>
    <name type="common">Nocardia opaca</name>
    <dbReference type="NCBI Taxonomy" id="37919"/>
    <lineage>
        <taxon>Bacteria</taxon>
        <taxon>Bacillati</taxon>
        <taxon>Actinomycetota</taxon>
        <taxon>Actinomycetes</taxon>
        <taxon>Mycobacteriales</taxon>
        <taxon>Nocardiaceae</taxon>
        <taxon>Rhodococcus</taxon>
    </lineage>
</organism>
<evidence type="ECO:0000313" key="5">
    <source>
        <dbReference type="Proteomes" id="UP001231166"/>
    </source>
</evidence>
<dbReference type="AlphaFoldDB" id="A0AAX3YQN5"/>
<accession>A0AAX3YQN5</accession>
<evidence type="ECO:0000256" key="1">
    <source>
        <dbReference type="SAM" id="MobiDB-lite"/>
    </source>
</evidence>
<evidence type="ECO:0000313" key="4">
    <source>
        <dbReference type="Proteomes" id="UP001066327"/>
    </source>
</evidence>
<evidence type="ECO:0000313" key="3">
    <source>
        <dbReference type="EMBL" id="WLF51401.1"/>
    </source>
</evidence>
<evidence type="ECO:0000313" key="2">
    <source>
        <dbReference type="EMBL" id="MCZ4587603.1"/>
    </source>
</evidence>